<feature type="domain" description="NAD-dependent epimerase/dehydratase" evidence="2">
    <location>
        <begin position="52"/>
        <end position="291"/>
    </location>
</feature>
<dbReference type="InterPro" id="IPR001509">
    <property type="entry name" value="Epimerase_deHydtase"/>
</dbReference>
<protein>
    <submittedName>
        <fullName evidence="3">NAD-dependent epimerase/dehydratase family protein</fullName>
    </submittedName>
</protein>
<dbReference type="Proteomes" id="UP001165267">
    <property type="component" value="Unassembled WGS sequence"/>
</dbReference>
<evidence type="ECO:0000313" key="3">
    <source>
        <dbReference type="EMBL" id="MCR2745062.1"/>
    </source>
</evidence>
<keyword evidence="4" id="KW-1185">Reference proteome</keyword>
<keyword evidence="1" id="KW-0520">NAD</keyword>
<dbReference type="Gene3D" id="3.40.50.720">
    <property type="entry name" value="NAD(P)-binding Rossmann-like Domain"/>
    <property type="match status" value="1"/>
</dbReference>
<dbReference type="Pfam" id="PF01370">
    <property type="entry name" value="Epimerase"/>
    <property type="match status" value="1"/>
</dbReference>
<proteinExistence type="predicted"/>
<dbReference type="SUPFAM" id="SSF51735">
    <property type="entry name" value="NAD(P)-binding Rossmann-fold domains"/>
    <property type="match status" value="1"/>
</dbReference>
<comment type="caution">
    <text evidence="3">The sequence shown here is derived from an EMBL/GenBank/DDBJ whole genome shotgun (WGS) entry which is preliminary data.</text>
</comment>
<dbReference type="PRINTS" id="PR01713">
    <property type="entry name" value="NUCEPIMERASE"/>
</dbReference>
<name>A0ABT1XCQ0_9BURK</name>
<evidence type="ECO:0000259" key="2">
    <source>
        <dbReference type="Pfam" id="PF01370"/>
    </source>
</evidence>
<dbReference type="EMBL" id="JANKHG010000001">
    <property type="protein sequence ID" value="MCR2745062.1"/>
    <property type="molecule type" value="Genomic_DNA"/>
</dbReference>
<dbReference type="RefSeq" id="WP_257510316.1">
    <property type="nucleotide sequence ID" value="NZ_JANKHG010000001.1"/>
</dbReference>
<reference evidence="3" key="1">
    <citation type="submission" date="2022-07" db="EMBL/GenBank/DDBJ databases">
        <authorList>
            <person name="Xamxidin M."/>
        </authorList>
    </citation>
    <scope>NUCLEOTIDE SEQUENCE</scope>
    <source>
        <strain evidence="3">YS8-69</strain>
    </source>
</reference>
<gene>
    <name evidence="3" type="ORF">NSP04_00185</name>
</gene>
<dbReference type="InterPro" id="IPR036291">
    <property type="entry name" value="NAD(P)-bd_dom_sf"/>
</dbReference>
<organism evidence="3 4">
    <name type="scientific">Limnobacter parvus</name>
    <dbReference type="NCBI Taxonomy" id="2939690"/>
    <lineage>
        <taxon>Bacteria</taxon>
        <taxon>Pseudomonadati</taxon>
        <taxon>Pseudomonadota</taxon>
        <taxon>Betaproteobacteria</taxon>
        <taxon>Burkholderiales</taxon>
        <taxon>Burkholderiaceae</taxon>
        <taxon>Limnobacter</taxon>
    </lineage>
</organism>
<accession>A0ABT1XCQ0</accession>
<sequence>MHHKIKMEAVPGPDQLKTAAIPELEPSPALADAELEAANPLLIKKARQKQTVLVTGHAGFIGFHTAKALLERGNKVIGFDSMNSHYDTRLKRERLGMLEEIAKATGSKYHTVRADLCNSTELNECLETYKVQRVIHLAGQTDKFLSNENATDCVQNNINSFVSLLEACRNFKIHHLTYASSHAVYGAGFQKPMSERDSANHPQRLDAATQRACELMAHSYSHQFNLPTTGLRFFSVYGPWGRPDSVLFAFTKRILEGKPIQIYNDGSNTRDYTYVADLVEAILRASDTPAERNPFWLVEAPDQASSSAPWRILNVGNSKPVSIEELIAALEKALECTAVKEFITGPILEKSESCADVTALVQATQFRPDTPIEKGIAEFVAWYRTYFQM</sequence>
<dbReference type="PANTHER" id="PTHR43574">
    <property type="entry name" value="EPIMERASE-RELATED"/>
    <property type="match status" value="1"/>
</dbReference>
<evidence type="ECO:0000313" key="4">
    <source>
        <dbReference type="Proteomes" id="UP001165267"/>
    </source>
</evidence>
<evidence type="ECO:0000256" key="1">
    <source>
        <dbReference type="ARBA" id="ARBA00023027"/>
    </source>
</evidence>